<sequence>MNKVMYGENRRRDGRNTLCRLLRSGRWFLCLALLCSAMLPGYVNAAYVASCTSSGDAVTLHLPPSVSFRPDVTPPQGKLLYTSPKYTVSYKCTADKLDGFTGNHPALFRLANLGPLTTTLQKAGLELRVTVGGVDKEWVLSDTSSPQYIVLPVEYEPESGGKLTTGWQTLTLQAKLYAKQIPGQAAFYIIPSLSAFNLKPTEALASNQGVQINTPAVRIQYVPTCFVQSSLSTGQIDFGPVMTTDADHSFSRTQSFSVTAAANNGCSGFGALTEAHDSLYLELPLKVSFMLNSGGRLSGNNIRLYKEKTTTENGLQLKITDDSGNAVQFGEISTPDGNSPPDANQLGKFSGGTFHANKTYNVVLSATGDPLVTGRYNAQVTVKVDYY</sequence>
<evidence type="ECO:0000256" key="1">
    <source>
        <dbReference type="SAM" id="SignalP"/>
    </source>
</evidence>
<evidence type="ECO:0000259" key="2">
    <source>
        <dbReference type="Pfam" id="PF00419"/>
    </source>
</evidence>
<dbReference type="Gene3D" id="2.60.40.1090">
    <property type="entry name" value="Fimbrial-type adhesion domain"/>
    <property type="match status" value="1"/>
</dbReference>
<dbReference type="InterPro" id="IPR000259">
    <property type="entry name" value="Adhesion_dom_fimbrial"/>
</dbReference>
<reference evidence="3" key="2">
    <citation type="submission" date="2020-02" db="EMBL/GenBank/DDBJ databases">
        <authorList>
            <consortium name="NCBI Pathogen Detection Project"/>
        </authorList>
    </citation>
    <scope>NUCLEOTIDE SEQUENCE</scope>
    <source>
        <strain evidence="3">MA.03-3818</strain>
    </source>
</reference>
<protein>
    <submittedName>
        <fullName evidence="3">Fimbrial protein</fullName>
    </submittedName>
</protein>
<dbReference type="Pfam" id="PF00419">
    <property type="entry name" value="Fimbrial"/>
    <property type="match status" value="1"/>
</dbReference>
<dbReference type="GO" id="GO:0009289">
    <property type="term" value="C:pilus"/>
    <property type="evidence" value="ECO:0007669"/>
    <property type="project" value="InterPro"/>
</dbReference>
<feature type="chain" id="PRO_5028346581" evidence="1">
    <location>
        <begin position="46"/>
        <end position="387"/>
    </location>
</feature>
<evidence type="ECO:0000313" key="3">
    <source>
        <dbReference type="EMBL" id="HAF1615911.1"/>
    </source>
</evidence>
<accession>A0A742ZPP1</accession>
<dbReference type="EMBL" id="DAAUKO010000018">
    <property type="protein sequence ID" value="HAF1615911.1"/>
    <property type="molecule type" value="Genomic_DNA"/>
</dbReference>
<dbReference type="InterPro" id="IPR036937">
    <property type="entry name" value="Adhesion_dom_fimbrial_sf"/>
</dbReference>
<organism evidence="3">
    <name type="scientific">Salmonella enterica</name>
    <name type="common">Salmonella choleraesuis</name>
    <dbReference type="NCBI Taxonomy" id="28901"/>
    <lineage>
        <taxon>Bacteria</taxon>
        <taxon>Pseudomonadati</taxon>
        <taxon>Pseudomonadota</taxon>
        <taxon>Gammaproteobacteria</taxon>
        <taxon>Enterobacterales</taxon>
        <taxon>Enterobacteriaceae</taxon>
        <taxon>Salmonella</taxon>
    </lineage>
</organism>
<keyword evidence="1" id="KW-0732">Signal</keyword>
<feature type="signal peptide" evidence="1">
    <location>
        <begin position="1"/>
        <end position="45"/>
    </location>
</feature>
<dbReference type="InterPro" id="IPR008966">
    <property type="entry name" value="Adhesion_dom_sf"/>
</dbReference>
<feature type="domain" description="Fimbrial-type adhesion" evidence="2">
    <location>
        <begin position="223"/>
        <end position="386"/>
    </location>
</feature>
<comment type="caution">
    <text evidence="3">The sequence shown here is derived from an EMBL/GenBank/DDBJ whole genome shotgun (WGS) entry which is preliminary data.</text>
</comment>
<dbReference type="SUPFAM" id="SSF49401">
    <property type="entry name" value="Bacterial adhesins"/>
    <property type="match status" value="1"/>
</dbReference>
<name>A0A742ZPP1_SALER</name>
<proteinExistence type="predicted"/>
<gene>
    <name evidence="3" type="ORF">G9B49_004952</name>
</gene>
<reference evidence="3" key="1">
    <citation type="journal article" date="2018" name="Genome Biol.">
        <title>SKESA: strategic k-mer extension for scrupulous assemblies.</title>
        <authorList>
            <person name="Souvorov A."/>
            <person name="Agarwala R."/>
            <person name="Lipman D.J."/>
        </authorList>
    </citation>
    <scope>NUCLEOTIDE SEQUENCE</scope>
    <source>
        <strain evidence="3">MA.03-3818</strain>
    </source>
</reference>
<dbReference type="GO" id="GO:0007155">
    <property type="term" value="P:cell adhesion"/>
    <property type="evidence" value="ECO:0007669"/>
    <property type="project" value="InterPro"/>
</dbReference>
<dbReference type="AlphaFoldDB" id="A0A742ZPP1"/>